<dbReference type="PANTHER" id="PTHR18964">
    <property type="entry name" value="ROK (REPRESSOR, ORF, KINASE) FAMILY"/>
    <property type="match status" value="1"/>
</dbReference>
<dbReference type="EC" id="2.7.1.2" evidence="2"/>
<protein>
    <submittedName>
        <fullName evidence="2">Glucokinase</fullName>
        <ecNumber evidence="2">2.7.1.2</ecNumber>
    </submittedName>
</protein>
<name>A0ABT9VPH8_9BACI</name>
<proteinExistence type="inferred from homology"/>
<dbReference type="GO" id="GO:0004340">
    <property type="term" value="F:glucokinase activity"/>
    <property type="evidence" value="ECO:0007669"/>
    <property type="project" value="UniProtKB-EC"/>
</dbReference>
<dbReference type="Pfam" id="PF00480">
    <property type="entry name" value="ROK"/>
    <property type="match status" value="1"/>
</dbReference>
<comment type="similarity">
    <text evidence="1">Belongs to the ROK (NagC/XylR) family.</text>
</comment>
<dbReference type="EMBL" id="JAUSTR010000007">
    <property type="protein sequence ID" value="MDQ0162898.1"/>
    <property type="molecule type" value="Genomic_DNA"/>
</dbReference>
<dbReference type="PANTHER" id="PTHR18964:SF149">
    <property type="entry name" value="BIFUNCTIONAL UDP-N-ACETYLGLUCOSAMINE 2-EPIMERASE_N-ACETYLMANNOSAMINE KINASE"/>
    <property type="match status" value="1"/>
</dbReference>
<accession>A0ABT9VPH8</accession>
<dbReference type="SUPFAM" id="SSF53067">
    <property type="entry name" value="Actin-like ATPase domain"/>
    <property type="match status" value="1"/>
</dbReference>
<keyword evidence="3" id="KW-1185">Reference proteome</keyword>
<dbReference type="RefSeq" id="WP_044747142.1">
    <property type="nucleotide sequence ID" value="NZ_JAUSTR010000007.1"/>
</dbReference>
<dbReference type="Gene3D" id="3.30.420.40">
    <property type="match status" value="2"/>
</dbReference>
<sequence>MWTIGVDLGGTNLRVGVINEAGQIVIEKSCSTNAEKGPNYVLNQMIQFIEEVKKGMDIHAIGIGSPGPLNPFEGIILEPPNLPGWRNIPLVERVKKATNLPVVLDNDANAAALAEATVGAGKDVNSVFYITVSTGIGGGYVLNKKIVQGAQGNCGEIGNMIVDPAGEGAPGLNKGALEALASGTAIGREGARLLGIKGGAKEVFQLAYEGNETAKQIIDRAVHYLAIGIANIVHTVNPEMIILGGGVMKSGDVILEPLKDKVKDFVYPSLRDSIQIKRAALDQKAGLIGAGLLAQK</sequence>
<evidence type="ECO:0000256" key="1">
    <source>
        <dbReference type="ARBA" id="ARBA00006479"/>
    </source>
</evidence>
<gene>
    <name evidence="2" type="ORF">J2S06_001975</name>
</gene>
<dbReference type="InterPro" id="IPR000600">
    <property type="entry name" value="ROK"/>
</dbReference>
<evidence type="ECO:0000313" key="2">
    <source>
        <dbReference type="EMBL" id="MDQ0162898.1"/>
    </source>
</evidence>
<keyword evidence="2" id="KW-0808">Transferase</keyword>
<comment type="caution">
    <text evidence="2">The sequence shown here is derived from an EMBL/GenBank/DDBJ whole genome shotgun (WGS) entry which is preliminary data.</text>
</comment>
<evidence type="ECO:0000313" key="3">
    <source>
        <dbReference type="Proteomes" id="UP001225646"/>
    </source>
</evidence>
<dbReference type="InterPro" id="IPR043129">
    <property type="entry name" value="ATPase_NBD"/>
</dbReference>
<reference evidence="2 3" key="1">
    <citation type="submission" date="2023-07" db="EMBL/GenBank/DDBJ databases">
        <title>Genomic Encyclopedia of Type Strains, Phase IV (KMG-IV): sequencing the most valuable type-strain genomes for metagenomic binning, comparative biology and taxonomic classification.</title>
        <authorList>
            <person name="Goeker M."/>
        </authorList>
    </citation>
    <scope>NUCLEOTIDE SEQUENCE [LARGE SCALE GENOMIC DNA]</scope>
    <source>
        <strain evidence="2 3">DSM 19092</strain>
    </source>
</reference>
<dbReference type="Proteomes" id="UP001225646">
    <property type="component" value="Unassembled WGS sequence"/>
</dbReference>
<organism evidence="2 3">
    <name type="scientific">Aeribacillus alveayuensis</name>
    <dbReference type="NCBI Taxonomy" id="279215"/>
    <lineage>
        <taxon>Bacteria</taxon>
        <taxon>Bacillati</taxon>
        <taxon>Bacillota</taxon>
        <taxon>Bacilli</taxon>
        <taxon>Bacillales</taxon>
        <taxon>Bacillaceae</taxon>
        <taxon>Aeribacillus</taxon>
    </lineage>
</organism>